<dbReference type="AlphaFoldDB" id="A0A1M7ACN4"/>
<accession>A0A1M7ACN4</accession>
<organism evidence="2 3">
    <name type="scientific">Roseovarius litoreus</name>
    <dbReference type="NCBI Taxonomy" id="1155722"/>
    <lineage>
        <taxon>Bacteria</taxon>
        <taxon>Pseudomonadati</taxon>
        <taxon>Pseudomonadota</taxon>
        <taxon>Alphaproteobacteria</taxon>
        <taxon>Rhodobacterales</taxon>
        <taxon>Roseobacteraceae</taxon>
        <taxon>Roseovarius</taxon>
    </lineage>
</organism>
<sequence>MTRNWMMALAMGAGLMTSAGAAQAQMMDHGDGTMMHEAKDKPGMHMHMQMHGPIGVMGRHLMPEGKVMLGYSFGMMQMDGLATGTSRLDPTVAATTVPNRFFGLPMQPPTLRVIPEEMDMQMHMFSAMYGASDRVTLMAMVPYIEKSMTATTYAGPAGTRILGSNKMRSEGLGDITVGAVIGLYKQGRTSLNMGIGASLPTGSISETGRMLSPMGTTPEMRMAYGMQLGSGTLDLKPSLTWTSGKGRLNWGAQVSGVIRSGDNSAGYTLGDVASVTAWASYKPSPWFSYSARLEATTQGRIRGIDPFIRGPMPGSDPANYGGETVTAYLGAELTPPSGALKGHRIGMEVGLPAYQKVNGVQLRRDWSAMVSWRKAF</sequence>
<dbReference type="EMBL" id="FRCB01000001">
    <property type="protein sequence ID" value="SHL40385.1"/>
    <property type="molecule type" value="Genomic_DNA"/>
</dbReference>
<name>A0A1M7ACN4_9RHOB</name>
<gene>
    <name evidence="2" type="ORF">SAMN05443432_101393</name>
</gene>
<dbReference type="Proteomes" id="UP000322545">
    <property type="component" value="Unassembled WGS sequence"/>
</dbReference>
<proteinExistence type="predicted"/>
<evidence type="ECO:0000256" key="1">
    <source>
        <dbReference type="SAM" id="SignalP"/>
    </source>
</evidence>
<reference evidence="2 3" key="1">
    <citation type="submission" date="2016-11" db="EMBL/GenBank/DDBJ databases">
        <authorList>
            <person name="Varghese N."/>
            <person name="Submissions S."/>
        </authorList>
    </citation>
    <scope>NUCLEOTIDE SEQUENCE [LARGE SCALE GENOMIC DNA]</scope>
    <source>
        <strain evidence="2 3">DSM 28249</strain>
    </source>
</reference>
<dbReference type="Pfam" id="PF13557">
    <property type="entry name" value="Phenol_MetA_deg"/>
    <property type="match status" value="1"/>
</dbReference>
<protein>
    <recommendedName>
        <fullName evidence="4">MetA-pathway of phenol degradation</fullName>
    </recommendedName>
</protein>
<keyword evidence="3" id="KW-1185">Reference proteome</keyword>
<dbReference type="InterPro" id="IPR025737">
    <property type="entry name" value="FApF"/>
</dbReference>
<feature type="signal peptide" evidence="1">
    <location>
        <begin position="1"/>
        <end position="24"/>
    </location>
</feature>
<evidence type="ECO:0000313" key="2">
    <source>
        <dbReference type="EMBL" id="SHL40385.1"/>
    </source>
</evidence>
<feature type="chain" id="PRO_5013200971" description="MetA-pathway of phenol degradation" evidence="1">
    <location>
        <begin position="25"/>
        <end position="376"/>
    </location>
</feature>
<evidence type="ECO:0008006" key="4">
    <source>
        <dbReference type="Google" id="ProtNLM"/>
    </source>
</evidence>
<evidence type="ECO:0000313" key="3">
    <source>
        <dbReference type="Proteomes" id="UP000322545"/>
    </source>
</evidence>
<keyword evidence="1" id="KW-0732">Signal</keyword>
<dbReference type="RefSeq" id="WP_149777969.1">
    <property type="nucleotide sequence ID" value="NZ_FRCB01000001.1"/>
</dbReference>